<keyword evidence="1" id="KW-1133">Transmembrane helix</keyword>
<evidence type="ECO:0000313" key="2">
    <source>
        <dbReference type="EMBL" id="JAD25494.1"/>
    </source>
</evidence>
<organism evidence="2">
    <name type="scientific">Arundo donax</name>
    <name type="common">Giant reed</name>
    <name type="synonym">Donax arundinaceus</name>
    <dbReference type="NCBI Taxonomy" id="35708"/>
    <lineage>
        <taxon>Eukaryota</taxon>
        <taxon>Viridiplantae</taxon>
        <taxon>Streptophyta</taxon>
        <taxon>Embryophyta</taxon>
        <taxon>Tracheophyta</taxon>
        <taxon>Spermatophyta</taxon>
        <taxon>Magnoliopsida</taxon>
        <taxon>Liliopsida</taxon>
        <taxon>Poales</taxon>
        <taxon>Poaceae</taxon>
        <taxon>PACMAD clade</taxon>
        <taxon>Arundinoideae</taxon>
        <taxon>Arundineae</taxon>
        <taxon>Arundo</taxon>
    </lineage>
</organism>
<accession>A0A0A8YGN0</accession>
<dbReference type="AlphaFoldDB" id="A0A0A8YGN0"/>
<reference evidence="2" key="1">
    <citation type="submission" date="2014-09" db="EMBL/GenBank/DDBJ databases">
        <authorList>
            <person name="Magalhaes I.L.F."/>
            <person name="Oliveira U."/>
            <person name="Santos F.R."/>
            <person name="Vidigal T.H.D.A."/>
            <person name="Brescovit A.D."/>
            <person name="Santos A.J."/>
        </authorList>
    </citation>
    <scope>NUCLEOTIDE SEQUENCE</scope>
    <source>
        <tissue evidence="2">Shoot tissue taken approximately 20 cm above the soil surface</tissue>
    </source>
</reference>
<reference evidence="2" key="2">
    <citation type="journal article" date="2015" name="Data Brief">
        <title>Shoot transcriptome of the giant reed, Arundo donax.</title>
        <authorList>
            <person name="Barrero R.A."/>
            <person name="Guerrero F.D."/>
            <person name="Moolhuijzen P."/>
            <person name="Goolsby J.A."/>
            <person name="Tidwell J."/>
            <person name="Bellgard S.E."/>
            <person name="Bellgard M.I."/>
        </authorList>
    </citation>
    <scope>NUCLEOTIDE SEQUENCE</scope>
    <source>
        <tissue evidence="2">Shoot tissue taken approximately 20 cm above the soil surface</tissue>
    </source>
</reference>
<proteinExistence type="predicted"/>
<keyword evidence="1" id="KW-0812">Transmembrane</keyword>
<evidence type="ECO:0000256" key="1">
    <source>
        <dbReference type="SAM" id="Phobius"/>
    </source>
</evidence>
<name>A0A0A8YGN0_ARUDO</name>
<feature type="transmembrane region" description="Helical" evidence="1">
    <location>
        <begin position="6"/>
        <end position="26"/>
    </location>
</feature>
<dbReference type="EMBL" id="GBRH01272401">
    <property type="protein sequence ID" value="JAD25494.1"/>
    <property type="molecule type" value="Transcribed_RNA"/>
</dbReference>
<keyword evidence="1" id="KW-0472">Membrane</keyword>
<protein>
    <submittedName>
        <fullName evidence="2">Uncharacterized protein</fullName>
    </submittedName>
</protein>
<sequence>MLETCGSLHCACVCYLLLDLVLICWYDCNV</sequence>